<evidence type="ECO:0000259" key="6">
    <source>
        <dbReference type="PROSITE" id="PS51194"/>
    </source>
</evidence>
<dbReference type="GO" id="GO:0004386">
    <property type="term" value="F:helicase activity"/>
    <property type="evidence" value="ECO:0007669"/>
    <property type="project" value="UniProtKB-KW"/>
</dbReference>
<keyword evidence="3" id="KW-0479">Metal-binding</keyword>
<dbReference type="SMART" id="SM00490">
    <property type="entry name" value="HELICc"/>
    <property type="match status" value="1"/>
</dbReference>
<keyword evidence="2 7" id="KW-0067">ATP-binding</keyword>
<dbReference type="Pfam" id="PF04434">
    <property type="entry name" value="SWIM"/>
    <property type="match status" value="1"/>
</dbReference>
<dbReference type="PROSITE" id="PS51194">
    <property type="entry name" value="HELICASE_CTER"/>
    <property type="match status" value="1"/>
</dbReference>
<gene>
    <name evidence="7" type="ORF">FKY71_07130</name>
</gene>
<keyword evidence="3" id="KW-0862">Zinc</keyword>
<dbReference type="Pfam" id="PF12419">
    <property type="entry name" value="DUF3670"/>
    <property type="match status" value="1"/>
</dbReference>
<protein>
    <submittedName>
        <fullName evidence="7">DEAD/DEAH box helicase</fullName>
    </submittedName>
</protein>
<dbReference type="GO" id="GO:0005524">
    <property type="term" value="F:ATP binding"/>
    <property type="evidence" value="ECO:0007669"/>
    <property type="project" value="InterPro"/>
</dbReference>
<dbReference type="PROSITE" id="PS51192">
    <property type="entry name" value="HELICASE_ATP_BIND_1"/>
    <property type="match status" value="1"/>
</dbReference>
<dbReference type="InterPro" id="IPR050496">
    <property type="entry name" value="SNF2_RAD54_helicase_repair"/>
</dbReference>
<dbReference type="Pfam" id="PF00271">
    <property type="entry name" value="Helicase_C"/>
    <property type="match status" value="1"/>
</dbReference>
<dbReference type="Gene3D" id="3.40.50.10810">
    <property type="entry name" value="Tandem AAA-ATPase domain"/>
    <property type="match status" value="1"/>
</dbReference>
<dbReference type="GO" id="GO:0015616">
    <property type="term" value="F:DNA translocase activity"/>
    <property type="evidence" value="ECO:0007669"/>
    <property type="project" value="TreeGrafter"/>
</dbReference>
<keyword evidence="2 7" id="KW-0347">Helicase</keyword>
<dbReference type="InterPro" id="IPR007527">
    <property type="entry name" value="Znf_SWIM"/>
</dbReference>
<dbReference type="AlphaFoldDB" id="A0A540VSG0"/>
<feature type="domain" description="Helicase ATP-binding" evidence="5">
    <location>
        <begin position="722"/>
        <end position="881"/>
    </location>
</feature>
<dbReference type="InterPro" id="IPR000330">
    <property type="entry name" value="SNF2_N"/>
</dbReference>
<dbReference type="GO" id="GO:0016787">
    <property type="term" value="F:hydrolase activity"/>
    <property type="evidence" value="ECO:0007669"/>
    <property type="project" value="UniProtKB-KW"/>
</dbReference>
<dbReference type="PANTHER" id="PTHR45629">
    <property type="entry name" value="SNF2/RAD54 FAMILY MEMBER"/>
    <property type="match status" value="1"/>
</dbReference>
<accession>A0A540VSG0</accession>
<sequence>MAMAQKQFGHTWWGEQWLNALHAVDWSNRLPRGRRYANNGSVQSLRVDGRRVEARVKGSRRTPYKVSLEIPALPGAETEQLLDAIAADPALIGRLLNRELDPAVMEHAELLGVRIFPRDWRDLQMRCSCPDGASPCKHVAAVIYLIVREIDADPFQVFALRGLDLLGEMTRRGLDIGDDSRGALPDLVELLPAEADAETHHDAQVHAPGQPARIDYTGLPFLLDALLRALPADPGFNAASTVRKAWQTQMRRAMRRAKTALEALGGDAAEPSETNQSVAAQADPVVVLDLDGTIAVGGVDAVDDLGALLDWLADLGPAAFTAEAPGVAAWQTVRNAALHLIAAGAVVPRLFAVGSRGAGCLWLPALLDPQVKAVVRTLGDALPDDLVELGDADQHQALAPAARGTLACGLVVDHLLREWAELGGNQADDKVVALLFGDGCEYFTAPGEHGLPERVNQWLSRLHLAERAYVPVLSLDEGGEEQGFTLSIAVAAGGAGSEQPPVPMADVLTEPAWQSARAEVLQTIALLAESYPALHDYVRGGAREPVAVSAEALPELLFDVFPVMRMLGIRVLLPKALERMLRPRASVAVEGKSTEASGLLDAADLFRFDWRVAVGDELLSAEEFEALVAQAQGVVRFRGEYVYLEPKEIERLREQLNNPPALSGAELTRAALAEEYDGAPVTLDDSAREQVRRLTEIEDVPLPAGLAAELRPYQRRGFAWLYQNACAGLGAILADDMGLGKTLQVIATILRLKEDGELDEGRALIVVPTTLLTNWQREVERFAPSLSLAVYHGPDRSLDANPRPDILLTTYGMARRDAARLKRRSWRLLVVDEAQNVKNPTAEQTRAVKSIPATAGIAMSGTPVENRLVEYWSIMDLVNRGYLGTRKRFETQYGKPIQIDGDEQAAERFRRVTAPFLMRREKSDRSIITDLPEKIVQDQFCELTAEQSALYESVVREGMAVIEGESDTFQRQGLVLQMIMALKQVCNHPGHYTKETAPLVDHSGKGLRFLELLEAAHRQQEKVLVFTQFREMGEVLARWVAERFGRKPGFLHGGVAHKQRDALVQDFQENPASRVLILSLKAGGTGLNLTAASQVIHYDLWWNPAVEDQATDRAYRIGQTRGVQVHRLITRHTFEERINEMIRSKRGLAGMTVA</sequence>
<evidence type="ECO:0000256" key="2">
    <source>
        <dbReference type="ARBA" id="ARBA00022806"/>
    </source>
</evidence>
<keyword evidence="1" id="KW-0378">Hydrolase</keyword>
<dbReference type="SMART" id="SM00487">
    <property type="entry name" value="DEXDc"/>
    <property type="match status" value="1"/>
</dbReference>
<dbReference type="CDD" id="cd18012">
    <property type="entry name" value="DEXQc_arch_SWI2_SNF2"/>
    <property type="match status" value="1"/>
</dbReference>
<dbReference type="InterPro" id="IPR038718">
    <property type="entry name" value="SNF2-like_sf"/>
</dbReference>
<dbReference type="Pfam" id="PF00176">
    <property type="entry name" value="SNF2-rel_dom"/>
    <property type="match status" value="1"/>
</dbReference>
<evidence type="ECO:0000259" key="5">
    <source>
        <dbReference type="PROSITE" id="PS51192"/>
    </source>
</evidence>
<dbReference type="PROSITE" id="PS50966">
    <property type="entry name" value="ZF_SWIM"/>
    <property type="match status" value="1"/>
</dbReference>
<evidence type="ECO:0000256" key="3">
    <source>
        <dbReference type="PROSITE-ProRule" id="PRU00325"/>
    </source>
</evidence>
<name>A0A540VSG0_9GAMM</name>
<dbReference type="InterPro" id="IPR027417">
    <property type="entry name" value="P-loop_NTPase"/>
</dbReference>
<keyword evidence="2 7" id="KW-0547">Nucleotide-binding</keyword>
<evidence type="ECO:0000256" key="1">
    <source>
        <dbReference type="ARBA" id="ARBA00022801"/>
    </source>
</evidence>
<dbReference type="CDD" id="cd18793">
    <property type="entry name" value="SF2_C_SNF"/>
    <property type="match status" value="1"/>
</dbReference>
<dbReference type="InterPro" id="IPR022138">
    <property type="entry name" value="DUF3670"/>
</dbReference>
<dbReference type="InterPro" id="IPR001650">
    <property type="entry name" value="Helicase_C-like"/>
</dbReference>
<dbReference type="GO" id="GO:0008270">
    <property type="term" value="F:zinc ion binding"/>
    <property type="evidence" value="ECO:0007669"/>
    <property type="project" value="UniProtKB-KW"/>
</dbReference>
<feature type="domain" description="Helicase C-terminal" evidence="6">
    <location>
        <begin position="1008"/>
        <end position="1154"/>
    </location>
</feature>
<organism evidence="7 8">
    <name type="scientific">Spiribacter salinus</name>
    <dbReference type="NCBI Taxonomy" id="1335746"/>
    <lineage>
        <taxon>Bacteria</taxon>
        <taxon>Pseudomonadati</taxon>
        <taxon>Pseudomonadota</taxon>
        <taxon>Gammaproteobacteria</taxon>
        <taxon>Chromatiales</taxon>
        <taxon>Ectothiorhodospiraceae</taxon>
        <taxon>Spiribacter</taxon>
    </lineage>
</organism>
<dbReference type="PANTHER" id="PTHR45629:SF7">
    <property type="entry name" value="DNA EXCISION REPAIR PROTEIN ERCC-6-RELATED"/>
    <property type="match status" value="1"/>
</dbReference>
<feature type="domain" description="SWIM-type" evidence="4">
    <location>
        <begin position="111"/>
        <end position="147"/>
    </location>
</feature>
<proteinExistence type="predicted"/>
<evidence type="ECO:0000313" key="7">
    <source>
        <dbReference type="EMBL" id="TQE99704.1"/>
    </source>
</evidence>
<keyword evidence="3" id="KW-0863">Zinc-finger</keyword>
<feature type="non-terminal residue" evidence="7">
    <location>
        <position position="1154"/>
    </location>
</feature>
<reference evidence="7 8" key="1">
    <citation type="submission" date="2019-06" db="EMBL/GenBank/DDBJ databases">
        <title>Metagenome assembled Genome of Spiribacter salinus SL48-SHIP from the microbial mat of Salt Lake 48 (Novosibirsk region, Russia).</title>
        <authorList>
            <person name="Shipova A."/>
            <person name="Rozanov A.S."/>
            <person name="Bryanskaya A.V."/>
            <person name="Peltek S.E."/>
        </authorList>
    </citation>
    <scope>NUCLEOTIDE SEQUENCE [LARGE SCALE GENOMIC DNA]</scope>
    <source>
        <strain evidence="7">SL48-SHIP-2</strain>
    </source>
</reference>
<dbReference type="SUPFAM" id="SSF52540">
    <property type="entry name" value="P-loop containing nucleoside triphosphate hydrolases"/>
    <property type="match status" value="2"/>
</dbReference>
<dbReference type="InterPro" id="IPR014001">
    <property type="entry name" value="Helicase_ATP-bd"/>
</dbReference>
<dbReference type="Proteomes" id="UP000315400">
    <property type="component" value="Unassembled WGS sequence"/>
</dbReference>
<dbReference type="EMBL" id="VIFK01000043">
    <property type="protein sequence ID" value="TQE99704.1"/>
    <property type="molecule type" value="Genomic_DNA"/>
</dbReference>
<dbReference type="InterPro" id="IPR049730">
    <property type="entry name" value="SNF2/RAD54-like_C"/>
</dbReference>
<dbReference type="Gene3D" id="3.40.50.300">
    <property type="entry name" value="P-loop containing nucleotide triphosphate hydrolases"/>
    <property type="match status" value="1"/>
</dbReference>
<evidence type="ECO:0000259" key="4">
    <source>
        <dbReference type="PROSITE" id="PS50966"/>
    </source>
</evidence>
<comment type="caution">
    <text evidence="7">The sequence shown here is derived from an EMBL/GenBank/DDBJ whole genome shotgun (WGS) entry which is preliminary data.</text>
</comment>
<evidence type="ECO:0000313" key="8">
    <source>
        <dbReference type="Proteomes" id="UP000315400"/>
    </source>
</evidence>